<comment type="similarity">
    <text evidence="2">Belongs to the amino acid-polyamine-organocation (APC) superfamily. Spore germination protein (SGP) (TC 2.A.3.9) family.</text>
</comment>
<evidence type="ECO:0000256" key="3">
    <source>
        <dbReference type="ARBA" id="ARBA00022448"/>
    </source>
</evidence>
<organism evidence="9 10">
    <name type="scientific">Oceanirhabdus seepicola</name>
    <dbReference type="NCBI Taxonomy" id="2828781"/>
    <lineage>
        <taxon>Bacteria</taxon>
        <taxon>Bacillati</taxon>
        <taxon>Bacillota</taxon>
        <taxon>Clostridia</taxon>
        <taxon>Eubacteriales</taxon>
        <taxon>Clostridiaceae</taxon>
        <taxon>Oceanirhabdus</taxon>
    </lineage>
</organism>
<keyword evidence="10" id="KW-1185">Reference proteome</keyword>
<dbReference type="InterPro" id="IPR004761">
    <property type="entry name" value="Spore_GerAB"/>
</dbReference>
<feature type="transmembrane region" description="Helical" evidence="8">
    <location>
        <begin position="36"/>
        <end position="57"/>
    </location>
</feature>
<comment type="caution">
    <text evidence="9">The sequence shown here is derived from an EMBL/GenBank/DDBJ whole genome shotgun (WGS) entry which is preliminary data.</text>
</comment>
<dbReference type="PANTHER" id="PTHR34975:SF2">
    <property type="entry name" value="SPORE GERMINATION PROTEIN A2"/>
    <property type="match status" value="1"/>
</dbReference>
<keyword evidence="3" id="KW-0813">Transport</keyword>
<reference evidence="9" key="1">
    <citation type="journal article" date="2021" name="mSystems">
        <title>Bacteria and Archaea Synergistically Convert Glycine Betaine to Biogenic Methane in the Formosa Cold Seep of the South China Sea.</title>
        <authorList>
            <person name="Li L."/>
            <person name="Zhang W."/>
            <person name="Zhang S."/>
            <person name="Song L."/>
            <person name="Sun Q."/>
            <person name="Zhang H."/>
            <person name="Xiang H."/>
            <person name="Dong X."/>
        </authorList>
    </citation>
    <scope>NUCLEOTIDE SEQUENCE</scope>
    <source>
        <strain evidence="9">ZWT</strain>
    </source>
</reference>
<dbReference type="GO" id="GO:0016020">
    <property type="term" value="C:membrane"/>
    <property type="evidence" value="ECO:0007669"/>
    <property type="project" value="UniProtKB-SubCell"/>
</dbReference>
<evidence type="ECO:0000256" key="6">
    <source>
        <dbReference type="ARBA" id="ARBA00022989"/>
    </source>
</evidence>
<comment type="subcellular location">
    <subcellularLocation>
        <location evidence="1">Membrane</location>
        <topology evidence="1">Multi-pass membrane protein</topology>
    </subcellularLocation>
</comment>
<proteinExistence type="inferred from homology"/>
<dbReference type="PANTHER" id="PTHR34975">
    <property type="entry name" value="SPORE GERMINATION PROTEIN A2"/>
    <property type="match status" value="1"/>
</dbReference>
<accession>A0A9J6NY71</accession>
<dbReference type="Pfam" id="PF03845">
    <property type="entry name" value="Spore_permease"/>
    <property type="match status" value="1"/>
</dbReference>
<reference evidence="9" key="2">
    <citation type="submission" date="2021-04" db="EMBL/GenBank/DDBJ databases">
        <authorList>
            <person name="Dong X."/>
        </authorList>
    </citation>
    <scope>NUCLEOTIDE SEQUENCE</scope>
    <source>
        <strain evidence="9">ZWT</strain>
    </source>
</reference>
<keyword evidence="7 8" id="KW-0472">Membrane</keyword>
<evidence type="ECO:0000256" key="2">
    <source>
        <dbReference type="ARBA" id="ARBA00007998"/>
    </source>
</evidence>
<evidence type="ECO:0000313" key="9">
    <source>
        <dbReference type="EMBL" id="MCM1988849.1"/>
    </source>
</evidence>
<evidence type="ECO:0000256" key="1">
    <source>
        <dbReference type="ARBA" id="ARBA00004141"/>
    </source>
</evidence>
<evidence type="ECO:0000256" key="8">
    <source>
        <dbReference type="SAM" id="Phobius"/>
    </source>
</evidence>
<keyword evidence="6 8" id="KW-1133">Transmembrane helix</keyword>
<dbReference type="Proteomes" id="UP001056429">
    <property type="component" value="Unassembled WGS sequence"/>
</dbReference>
<evidence type="ECO:0000256" key="4">
    <source>
        <dbReference type="ARBA" id="ARBA00022544"/>
    </source>
</evidence>
<protein>
    <submittedName>
        <fullName evidence="9">GerAB/ArcD/ProY family transporter</fullName>
    </submittedName>
</protein>
<evidence type="ECO:0000256" key="7">
    <source>
        <dbReference type="ARBA" id="ARBA00023136"/>
    </source>
</evidence>
<keyword evidence="5 8" id="KW-0812">Transmembrane</keyword>
<keyword evidence="4" id="KW-0309">Germination</keyword>
<dbReference type="GO" id="GO:0009847">
    <property type="term" value="P:spore germination"/>
    <property type="evidence" value="ECO:0007669"/>
    <property type="project" value="InterPro"/>
</dbReference>
<evidence type="ECO:0000313" key="10">
    <source>
        <dbReference type="Proteomes" id="UP001056429"/>
    </source>
</evidence>
<feature type="transmembrane region" description="Helical" evidence="8">
    <location>
        <begin position="69"/>
        <end position="91"/>
    </location>
</feature>
<sequence>MNGEVISDKQGVILIMAFIIGETSMETLGLQAEQNLWIVIILSISMGVPVMLIYARLHYLFPNKDLFDIIEFCLGKFIGKGIMLLFIWYMYDVTSNIVKNLSCFTITVTLNNTPMLIPIIVYMTLCAGVVLAGFDVIVRWTEFFYLYLLSS</sequence>
<dbReference type="EMBL" id="JAGSOJ010000001">
    <property type="protein sequence ID" value="MCM1988849.1"/>
    <property type="molecule type" value="Genomic_DNA"/>
</dbReference>
<name>A0A9J6NY71_9CLOT</name>
<gene>
    <name evidence="9" type="ORF">KDK92_03780</name>
</gene>
<feature type="transmembrane region" description="Helical" evidence="8">
    <location>
        <begin position="115"/>
        <end position="138"/>
    </location>
</feature>
<dbReference type="AlphaFoldDB" id="A0A9J6NY71"/>
<evidence type="ECO:0000256" key="5">
    <source>
        <dbReference type="ARBA" id="ARBA00022692"/>
    </source>
</evidence>